<evidence type="ECO:0000256" key="7">
    <source>
        <dbReference type="ARBA" id="ARBA00034892"/>
    </source>
</evidence>
<keyword evidence="4 9" id="KW-0067">ATP-binding</keyword>
<evidence type="ECO:0000259" key="12">
    <source>
        <dbReference type="PROSITE" id="PS50862"/>
    </source>
</evidence>
<organism evidence="13 14">
    <name type="scientific">Trichoglossum hirsutum</name>
    <dbReference type="NCBI Taxonomy" id="265104"/>
    <lineage>
        <taxon>Eukaryota</taxon>
        <taxon>Fungi</taxon>
        <taxon>Dikarya</taxon>
        <taxon>Ascomycota</taxon>
        <taxon>Pezizomycotina</taxon>
        <taxon>Geoglossomycetes</taxon>
        <taxon>Geoglossales</taxon>
        <taxon>Geoglossaceae</taxon>
        <taxon>Trichoglossum</taxon>
    </lineage>
</organism>
<protein>
    <recommendedName>
        <fullName evidence="1">serine--tRNA ligase</fullName>
        <ecNumber evidence="1">6.1.1.11</ecNumber>
    </recommendedName>
    <alternativeName>
        <fullName evidence="6">Seryl-tRNA synthetase</fullName>
    </alternativeName>
    <alternativeName>
        <fullName evidence="7">Seryl-tRNA(Ser) synthetase</fullName>
    </alternativeName>
</protein>
<dbReference type="Gene3D" id="1.10.287.40">
    <property type="entry name" value="Serine-tRNA synthetase, tRNA binding domain"/>
    <property type="match status" value="1"/>
</dbReference>
<dbReference type="InterPro" id="IPR010978">
    <property type="entry name" value="tRNA-bd_arm"/>
</dbReference>
<dbReference type="InterPro" id="IPR045864">
    <property type="entry name" value="aa-tRNA-synth_II/BPL/LPL"/>
</dbReference>
<evidence type="ECO:0000256" key="4">
    <source>
        <dbReference type="ARBA" id="ARBA00022840"/>
    </source>
</evidence>
<dbReference type="Proteomes" id="UP000750711">
    <property type="component" value="Unassembled WGS sequence"/>
</dbReference>
<dbReference type="PIRSF" id="PIRSF001529">
    <property type="entry name" value="Ser-tRNA-synth_IIa"/>
    <property type="match status" value="1"/>
</dbReference>
<comment type="caution">
    <text evidence="13">The sequence shown here is derived from an EMBL/GenBank/DDBJ whole genome shotgun (WGS) entry which is preliminary data.</text>
</comment>
<accession>A0A9P8LIJ2</accession>
<keyword evidence="14" id="KW-1185">Reference proteome</keyword>
<evidence type="ECO:0000256" key="10">
    <source>
        <dbReference type="SAM" id="Coils"/>
    </source>
</evidence>
<keyword evidence="5" id="KW-0030">Aminoacyl-tRNA synthetase</keyword>
<dbReference type="FunFam" id="3.30.930.10:FF:000069">
    <property type="entry name" value="Seryl-tRNA synthetase"/>
    <property type="match status" value="1"/>
</dbReference>
<feature type="region of interest" description="Disordered" evidence="11">
    <location>
        <begin position="25"/>
        <end position="45"/>
    </location>
</feature>
<keyword evidence="2" id="KW-0436">Ligase</keyword>
<evidence type="ECO:0000313" key="13">
    <source>
        <dbReference type="EMBL" id="KAH0566069.1"/>
    </source>
</evidence>
<dbReference type="InterPro" id="IPR002314">
    <property type="entry name" value="aa-tRNA-synt_IIb"/>
</dbReference>
<dbReference type="EC" id="6.1.1.11" evidence="1"/>
<evidence type="ECO:0000256" key="5">
    <source>
        <dbReference type="ARBA" id="ARBA00023146"/>
    </source>
</evidence>
<feature type="binding site" evidence="9">
    <location>
        <begin position="339"/>
        <end position="342"/>
    </location>
    <ligand>
        <name>ATP</name>
        <dbReference type="ChEBI" id="CHEBI:30616"/>
    </ligand>
</feature>
<evidence type="ECO:0000256" key="9">
    <source>
        <dbReference type="PIRSR" id="PIRSR001529-2"/>
    </source>
</evidence>
<evidence type="ECO:0000313" key="14">
    <source>
        <dbReference type="Proteomes" id="UP000750711"/>
    </source>
</evidence>
<dbReference type="AlphaFoldDB" id="A0A9P8LIJ2"/>
<evidence type="ECO:0000256" key="2">
    <source>
        <dbReference type="ARBA" id="ARBA00022598"/>
    </source>
</evidence>
<dbReference type="PRINTS" id="PR00981">
    <property type="entry name" value="TRNASYNTHSER"/>
</dbReference>
<dbReference type="PANTHER" id="PTHR11778">
    <property type="entry name" value="SERYL-TRNA SYNTHETASE"/>
    <property type="match status" value="1"/>
</dbReference>
<feature type="binding site" evidence="8">
    <location>
        <position position="292"/>
    </location>
    <ligand>
        <name>L-serine</name>
        <dbReference type="ChEBI" id="CHEBI:33384"/>
    </ligand>
</feature>
<dbReference type="InterPro" id="IPR042103">
    <property type="entry name" value="SerRS_1_N_sf"/>
</dbReference>
<gene>
    <name evidence="13" type="ORF">GP486_000534</name>
</gene>
<feature type="binding site" evidence="9">
    <location>
        <begin position="323"/>
        <end position="325"/>
    </location>
    <ligand>
        <name>ATP</name>
        <dbReference type="ChEBI" id="CHEBI:30616"/>
    </ligand>
</feature>
<evidence type="ECO:0000256" key="11">
    <source>
        <dbReference type="SAM" id="MobiDB-lite"/>
    </source>
</evidence>
<dbReference type="Pfam" id="PF02403">
    <property type="entry name" value="Seryl_tRNA_N"/>
    <property type="match status" value="1"/>
</dbReference>
<evidence type="ECO:0000256" key="1">
    <source>
        <dbReference type="ARBA" id="ARBA00012840"/>
    </source>
</evidence>
<dbReference type="InterPro" id="IPR002317">
    <property type="entry name" value="Ser-tRNA-ligase_type_1"/>
</dbReference>
<dbReference type="PROSITE" id="PS50862">
    <property type="entry name" value="AA_TRNA_LIGASE_II"/>
    <property type="match status" value="1"/>
</dbReference>
<keyword evidence="10" id="KW-0175">Coiled coil</keyword>
<dbReference type="Gene3D" id="3.30.930.10">
    <property type="entry name" value="Bira Bifunctional Protein, Domain 2"/>
    <property type="match status" value="1"/>
</dbReference>
<name>A0A9P8LIJ2_9PEZI</name>
<dbReference type="NCBIfam" id="TIGR00414">
    <property type="entry name" value="serS"/>
    <property type="match status" value="1"/>
</dbReference>
<feature type="binding site" evidence="8">
    <location>
        <position position="346"/>
    </location>
    <ligand>
        <name>L-serine</name>
        <dbReference type="ChEBI" id="CHEBI:33384"/>
    </ligand>
</feature>
<reference evidence="13" key="1">
    <citation type="submission" date="2021-03" db="EMBL/GenBank/DDBJ databases">
        <title>Comparative genomics and phylogenomic investigation of the class Geoglossomycetes provide insights into ecological specialization and systematics.</title>
        <authorList>
            <person name="Melie T."/>
            <person name="Pirro S."/>
            <person name="Miller A.N."/>
            <person name="Quandt A."/>
        </authorList>
    </citation>
    <scope>NUCLEOTIDE SEQUENCE</scope>
    <source>
        <strain evidence="13">CAQ_001_2017</strain>
    </source>
</reference>
<dbReference type="GO" id="GO:0005524">
    <property type="term" value="F:ATP binding"/>
    <property type="evidence" value="ECO:0007669"/>
    <property type="project" value="UniProtKB-KW"/>
</dbReference>
<feature type="binding site" evidence="8">
    <location>
        <position position="323"/>
    </location>
    <ligand>
        <name>L-serine</name>
        <dbReference type="ChEBI" id="CHEBI:33384"/>
    </ligand>
</feature>
<evidence type="ECO:0000256" key="3">
    <source>
        <dbReference type="ARBA" id="ARBA00022741"/>
    </source>
</evidence>
<feature type="domain" description="Aminoacyl-transfer RNA synthetases class-II family profile" evidence="12">
    <location>
        <begin position="227"/>
        <end position="491"/>
    </location>
</feature>
<dbReference type="GO" id="GO:0004828">
    <property type="term" value="F:serine-tRNA ligase activity"/>
    <property type="evidence" value="ECO:0007669"/>
    <property type="project" value="UniProtKB-EC"/>
</dbReference>
<feature type="binding site" evidence="9">
    <location>
        <begin position="423"/>
        <end position="426"/>
    </location>
    <ligand>
        <name>ATP</name>
        <dbReference type="ChEBI" id="CHEBI:30616"/>
    </ligand>
</feature>
<dbReference type="SUPFAM" id="SSF46589">
    <property type="entry name" value="tRNA-binding arm"/>
    <property type="match status" value="1"/>
</dbReference>
<feature type="coiled-coil region" evidence="10">
    <location>
        <begin position="123"/>
        <end position="157"/>
    </location>
</feature>
<feature type="binding site" evidence="8">
    <location>
        <position position="458"/>
    </location>
    <ligand>
        <name>L-serine</name>
        <dbReference type="ChEBI" id="CHEBI:33384"/>
    </ligand>
</feature>
<dbReference type="EMBL" id="JAGHQM010000037">
    <property type="protein sequence ID" value="KAH0566069.1"/>
    <property type="molecule type" value="Genomic_DNA"/>
</dbReference>
<dbReference type="Pfam" id="PF00587">
    <property type="entry name" value="tRNA-synt_2b"/>
    <property type="match status" value="1"/>
</dbReference>
<keyword evidence="3" id="KW-0547">Nucleotide-binding</keyword>
<dbReference type="InterPro" id="IPR006195">
    <property type="entry name" value="aa-tRNA-synth_II"/>
</dbReference>
<sequence>MVSATKSTLSSGLCFRITGAALRRASTASSRRDEDASCRPSIAPKPSVDVKHILRNPDLHRRNCLDRNYESFSNNPGRIAELSKMWAQLDRKARPLREERKMLQKSWEALQQSAAADVEPGSKESKMEKLASLKLQLKAIQGEADSVQAEIERLALELPNLTSPGITARDGPAVIEYINAHLQPTPSDRVRKSHIEIGTELKLLDLEAAATTTGWGWYFLKNEAALLEQALVQYALSVAMKKGWMVVSPPSIIYSHMAAACGFRPRDQNGEQQIYTLKQENDLKPELSLAGTAEIPIAAMKANKTLDYKQLPLKVVGMSRCYRAEAGSRGMDTKGLYRVHEFTKVEMFAWTLPDTAPGDDLPSPVQTVFDEMVSIQMEILQSLNLHCRILEMHPADLGASAARKRDIEAYFPSRHNRDNGWGEVTSASICTDYQTRRLRTRVRFADASMPLGYPHTVNGTALAVPRVVMALLENGWDEGRGVVTIPEVLRPWMGGMEAIKNEDVS</sequence>
<dbReference type="GO" id="GO:0006434">
    <property type="term" value="P:seryl-tRNA aminoacylation"/>
    <property type="evidence" value="ECO:0007669"/>
    <property type="project" value="InterPro"/>
</dbReference>
<evidence type="ECO:0000256" key="6">
    <source>
        <dbReference type="ARBA" id="ARBA00031113"/>
    </source>
</evidence>
<evidence type="ECO:0000256" key="8">
    <source>
        <dbReference type="PIRSR" id="PIRSR001529-1"/>
    </source>
</evidence>
<dbReference type="SUPFAM" id="SSF55681">
    <property type="entry name" value="Class II aaRS and biotin synthetases"/>
    <property type="match status" value="1"/>
</dbReference>
<dbReference type="InterPro" id="IPR015866">
    <property type="entry name" value="Ser-tRNA-synth_1_N"/>
</dbReference>
<proteinExistence type="predicted"/>
<feature type="site" description="Important for serine binding" evidence="8">
    <location>
        <position position="460"/>
    </location>
</feature>